<protein>
    <submittedName>
        <fullName evidence="3">Tenascin-X</fullName>
    </submittedName>
</protein>
<gene>
    <name evidence="1" type="ORF">NBR_LOCUS11032</name>
</gene>
<dbReference type="STRING" id="27835.A0A0N4Y505"/>
<evidence type="ECO:0000313" key="1">
    <source>
        <dbReference type="EMBL" id="VDL74621.1"/>
    </source>
</evidence>
<dbReference type="WBParaSite" id="NBR_0001103101-mRNA-1">
    <property type="protein sequence ID" value="NBR_0001103101-mRNA-1"/>
    <property type="gene ID" value="NBR_0001103101"/>
</dbReference>
<sequence length="296" mass="33143">MECLENNEHCIRSRCVVLGQRCSSSDQCPFSPSTECYRSKCRAREFCYDDADCPKQPFHVCSDGRCIPTKGCHSDGDCAQNPPSVCIANRCVEKNKQYCQTANDCAMSSDCIDGVCGEAMGRRCHSDHECPTRPFSNCSNSVCVEVLTRQSCVHDSNCPATSICVQEQCFEREYHCQTDQQCPPKSYCNSGRCVPEATCMASNECQNKPCVDGICVRNVPNSCERNTDCPYYPKIQCIQYKCKNVHKSCFNDNHCPMSDQYACIRSYCAKFRRPCSSDSDCFAPKIVCKSGMCDRA</sequence>
<dbReference type="AlphaFoldDB" id="A0A0N4Y505"/>
<evidence type="ECO:0000313" key="3">
    <source>
        <dbReference type="WBParaSite" id="NBR_0001103101-mRNA-1"/>
    </source>
</evidence>
<evidence type="ECO:0000313" key="2">
    <source>
        <dbReference type="Proteomes" id="UP000271162"/>
    </source>
</evidence>
<dbReference type="OMA" id="RTPALEC"/>
<reference evidence="1 2" key="2">
    <citation type="submission" date="2018-11" db="EMBL/GenBank/DDBJ databases">
        <authorList>
            <consortium name="Pathogen Informatics"/>
        </authorList>
    </citation>
    <scope>NUCLEOTIDE SEQUENCE [LARGE SCALE GENOMIC DNA]</scope>
</reference>
<dbReference type="SMART" id="SM00286">
    <property type="entry name" value="PTI"/>
    <property type="match status" value="4"/>
</dbReference>
<name>A0A0N4Y505_NIPBR</name>
<reference evidence="3" key="1">
    <citation type="submission" date="2017-02" db="UniProtKB">
        <authorList>
            <consortium name="WormBaseParasite"/>
        </authorList>
    </citation>
    <scope>IDENTIFICATION</scope>
</reference>
<dbReference type="EMBL" id="UYSL01020441">
    <property type="protein sequence ID" value="VDL74621.1"/>
    <property type="molecule type" value="Genomic_DNA"/>
</dbReference>
<accession>A0A0N4Y505</accession>
<proteinExistence type="predicted"/>
<keyword evidence="2" id="KW-1185">Reference proteome</keyword>
<dbReference type="Proteomes" id="UP000271162">
    <property type="component" value="Unassembled WGS sequence"/>
</dbReference>
<organism evidence="3">
    <name type="scientific">Nippostrongylus brasiliensis</name>
    <name type="common">Rat hookworm</name>
    <dbReference type="NCBI Taxonomy" id="27835"/>
    <lineage>
        <taxon>Eukaryota</taxon>
        <taxon>Metazoa</taxon>
        <taxon>Ecdysozoa</taxon>
        <taxon>Nematoda</taxon>
        <taxon>Chromadorea</taxon>
        <taxon>Rhabditida</taxon>
        <taxon>Rhabditina</taxon>
        <taxon>Rhabditomorpha</taxon>
        <taxon>Strongyloidea</taxon>
        <taxon>Heligmosomidae</taxon>
        <taxon>Nippostrongylus</taxon>
    </lineage>
</organism>